<reference evidence="2 3" key="1">
    <citation type="submission" date="2019-03" db="EMBL/GenBank/DDBJ databases">
        <title>Genomic Encyclopedia of Type Strains, Phase IV (KMG-IV): sequencing the most valuable type-strain genomes for metagenomic binning, comparative biology and taxonomic classification.</title>
        <authorList>
            <person name="Goeker M."/>
        </authorList>
    </citation>
    <scope>NUCLEOTIDE SEQUENCE [LARGE SCALE GENOMIC DNA]</scope>
    <source>
        <strain evidence="2 3">DSM 28697</strain>
    </source>
</reference>
<keyword evidence="3" id="KW-1185">Reference proteome</keyword>
<protein>
    <submittedName>
        <fullName evidence="2">Ferric iron reductase FhuF-like transporter</fullName>
    </submittedName>
</protein>
<accession>A0A4R6TYV8</accession>
<comment type="caution">
    <text evidence="2">The sequence shown here is derived from an EMBL/GenBank/DDBJ whole genome shotgun (WGS) entry which is preliminary data.</text>
</comment>
<evidence type="ECO:0000313" key="3">
    <source>
        <dbReference type="Proteomes" id="UP000295632"/>
    </source>
</evidence>
<proteinExistence type="predicted"/>
<dbReference type="EMBL" id="SNYJ01000021">
    <property type="protein sequence ID" value="TDQ35415.1"/>
    <property type="molecule type" value="Genomic_DNA"/>
</dbReference>
<dbReference type="Pfam" id="PF06276">
    <property type="entry name" value="FhuF"/>
    <property type="match status" value="1"/>
</dbReference>
<feature type="domain" description="Aerobactin siderophore biosynthesis IucA/IucC-like C-terminal" evidence="1">
    <location>
        <begin position="62"/>
        <end position="185"/>
    </location>
</feature>
<evidence type="ECO:0000313" key="2">
    <source>
        <dbReference type="EMBL" id="TDQ35415.1"/>
    </source>
</evidence>
<evidence type="ECO:0000259" key="1">
    <source>
        <dbReference type="Pfam" id="PF06276"/>
    </source>
</evidence>
<dbReference type="InterPro" id="IPR022770">
    <property type="entry name" value="IucA/IucC-like_C"/>
</dbReference>
<dbReference type="RefSeq" id="WP_133581895.1">
    <property type="nucleotide sequence ID" value="NZ_SNYJ01000021.1"/>
</dbReference>
<dbReference type="AlphaFoldDB" id="A0A4R6TYV8"/>
<name>A0A4R6TYV8_9BACI</name>
<organism evidence="2 3">
    <name type="scientific">Aureibacillus halotolerans</name>
    <dbReference type="NCBI Taxonomy" id="1508390"/>
    <lineage>
        <taxon>Bacteria</taxon>
        <taxon>Bacillati</taxon>
        <taxon>Bacillota</taxon>
        <taxon>Bacilli</taxon>
        <taxon>Bacillales</taxon>
        <taxon>Bacillaceae</taxon>
        <taxon>Aureibacillus</taxon>
    </lineage>
</organism>
<dbReference type="Proteomes" id="UP000295632">
    <property type="component" value="Unassembled WGS sequence"/>
</dbReference>
<dbReference type="GO" id="GO:0003824">
    <property type="term" value="F:catalytic activity"/>
    <property type="evidence" value="ECO:0007669"/>
    <property type="project" value="UniProtKB-ARBA"/>
</dbReference>
<sequence length="230" mass="25765">MNAKCLTQAELEFLETNFSYLPTIDEHNYTIKALSNDSIQQGLPALQAAYGASHPYVTASLLSRSLSYMLVLPSFAMYIWYGKQWLPNLKDITLAYEPASFAMKWSAPVSTLSAAVPSSTALFMDDAIAHIDLLWDIFKTTCKMPDRLLWENAAAYLSWYLNTAIPQSEGASEDVRQRANAVKDWLLTNPSSPYAQMENRITDGYRKSCCLYTKVDLDKRSCGNCPILAS</sequence>
<dbReference type="OrthoDB" id="5870636at2"/>
<gene>
    <name evidence="2" type="ORF">EV213_12132</name>
</gene>